<sequence length="648" mass="74021">MGKEDELIEKAKVSLIDAVKFDKNDKPNDALRSYMDGIDLLDQAVKSMSLDDDRRNPLYKQMAKYVARAEQLKDATKVEVGFLEQRKITPNSTGHGYDRIFGKCLDDQVTAVHIQDAYICAHHQILNFVRFCELVVSKAPNLRCINLLTGVEARNNQGAFDELAGSLEKVNVVLNVDYSSSLHDREIRFNNGWIVKIGRGLDYFKNPGKYSHLYVVHFRFRCSGSNLESAMTKTEAAKSFNDYKAELFKEAERIVMEEFPRKVIEYDALLKTRRFSYERLPEMMPSSDLNIPVPSVVALNDVDGDVPATKKRKLEDSVSTQNGMPIYGFINGTVPCNAQLADLMDQVRPLLRDAVEHVNKVKMWITLLIPRIEDGNNFGVSIQEETLGEVRNVESEAASFLDQMSRYFTSRAKLLTKVAKYPHVDDYRRAILDMDEKQFINIRLVVLEMRNHFSTLYDLITKNIEKIKKPRNSYTETFIPLRFADLMKDINDFVFKNIQCSAVCLAKIEKTTMRELRRYLLSGLSEDLESQPLNHNVRCTLIGIGNFLLYSHGKFADELVPLLINALSILQQIKWVDDGLVNKYDRIPIQEQFAFSFNTVLSDLAAHLPEHRDAIVNAQIDALACAVASIFEILEDHENASQSKRMPY</sequence>
<dbReference type="STRING" id="51031.W2SQH5"/>
<dbReference type="Gene3D" id="1.20.120.180">
    <property type="entry name" value="Proteasome activator pa28, C-terminal domain"/>
    <property type="match status" value="1"/>
</dbReference>
<dbReference type="Pfam" id="PF04212">
    <property type="entry name" value="MIT"/>
    <property type="match status" value="1"/>
</dbReference>
<reference evidence="8" key="1">
    <citation type="journal article" date="2014" name="Nat. Genet.">
        <title>Genome of the human hookworm Necator americanus.</title>
        <authorList>
            <person name="Tang Y.T."/>
            <person name="Gao X."/>
            <person name="Rosa B.A."/>
            <person name="Abubucker S."/>
            <person name="Hallsworth-Pepin K."/>
            <person name="Martin J."/>
            <person name="Tyagi R."/>
            <person name="Heizer E."/>
            <person name="Zhang X."/>
            <person name="Bhonagiri-Palsikar V."/>
            <person name="Minx P."/>
            <person name="Warren W.C."/>
            <person name="Wang Q."/>
            <person name="Zhan B."/>
            <person name="Hotez P.J."/>
            <person name="Sternberg P.W."/>
            <person name="Dougall A."/>
            <person name="Gaze S.T."/>
            <person name="Mulvenna J."/>
            <person name="Sotillo J."/>
            <person name="Ranganathan S."/>
            <person name="Rabelo E.M."/>
            <person name="Wilson R.K."/>
            <person name="Felgner P.L."/>
            <person name="Bethony J."/>
            <person name="Hawdon J.M."/>
            <person name="Gasser R.B."/>
            <person name="Loukas A."/>
            <person name="Mitreva M."/>
        </authorList>
    </citation>
    <scope>NUCLEOTIDE SEQUENCE [LARGE SCALE GENOMIC DNA]</scope>
</reference>
<proteinExistence type="inferred from homology"/>
<keyword evidence="8" id="KW-1185">Reference proteome</keyword>
<dbReference type="PANTHER" id="PTHR10660:SF2">
    <property type="entry name" value="LD45860P"/>
    <property type="match status" value="1"/>
</dbReference>
<dbReference type="InterPro" id="IPR009077">
    <property type="entry name" value="Proteasome_activ_PA28"/>
</dbReference>
<dbReference type="Gene3D" id="1.20.5.120">
    <property type="entry name" value="Proteasome activator pa28, N-terminal domain"/>
    <property type="match status" value="1"/>
</dbReference>
<dbReference type="KEGG" id="nai:NECAME_14029"/>
<dbReference type="InterPro" id="IPR032341">
    <property type="entry name" value="MITD1_C"/>
</dbReference>
<gene>
    <name evidence="7" type="ORF">NECAME_14029</name>
</gene>
<dbReference type="InterPro" id="IPR036252">
    <property type="entry name" value="Proteasome_activ_sf"/>
</dbReference>
<dbReference type="InterPro" id="IPR036996">
    <property type="entry name" value="PA28_N_sf"/>
</dbReference>
<dbReference type="InterPro" id="IPR003186">
    <property type="entry name" value="PA28_C"/>
</dbReference>
<dbReference type="SUPFAM" id="SSF47216">
    <property type="entry name" value="Proteasome activator"/>
    <property type="match status" value="1"/>
</dbReference>
<dbReference type="InterPro" id="IPR038113">
    <property type="entry name" value="MITD1_C_sf"/>
</dbReference>
<dbReference type="GO" id="GO:0005654">
    <property type="term" value="C:nucleoplasm"/>
    <property type="evidence" value="ECO:0007669"/>
    <property type="project" value="TreeGrafter"/>
</dbReference>
<evidence type="ECO:0000313" key="7">
    <source>
        <dbReference type="EMBL" id="ETN71984.1"/>
    </source>
</evidence>
<protein>
    <submittedName>
        <fullName evidence="7">MIT domain protein</fullName>
    </submittedName>
</protein>
<evidence type="ECO:0000256" key="1">
    <source>
        <dbReference type="ARBA" id="ARBA00005883"/>
    </source>
</evidence>
<dbReference type="InterPro" id="IPR003185">
    <property type="entry name" value="Proteasome_activ_PA28_N"/>
</dbReference>
<dbReference type="GO" id="GO:0005737">
    <property type="term" value="C:cytoplasm"/>
    <property type="evidence" value="ECO:0007669"/>
    <property type="project" value="TreeGrafter"/>
</dbReference>
<dbReference type="SUPFAM" id="SSF116846">
    <property type="entry name" value="MIT domain"/>
    <property type="match status" value="1"/>
</dbReference>
<dbReference type="PANTHER" id="PTHR10660">
    <property type="entry name" value="PROTEASOME REGULATOR PA28"/>
    <property type="match status" value="1"/>
</dbReference>
<dbReference type="Pfam" id="PF16565">
    <property type="entry name" value="MIT_C"/>
    <property type="match status" value="1"/>
</dbReference>
<feature type="domain" description="Proteasome activator PA28 C-terminal" evidence="4">
    <location>
        <begin position="334"/>
        <end position="475"/>
    </location>
</feature>
<evidence type="ECO:0000259" key="3">
    <source>
        <dbReference type="Pfam" id="PF02251"/>
    </source>
</evidence>
<evidence type="ECO:0000256" key="2">
    <source>
        <dbReference type="ARBA" id="ARBA00022942"/>
    </source>
</evidence>
<dbReference type="InterPro" id="IPR007330">
    <property type="entry name" value="MIT_dom"/>
</dbReference>
<dbReference type="Pfam" id="PF02251">
    <property type="entry name" value="PA28_N"/>
    <property type="match status" value="1"/>
</dbReference>
<feature type="domain" description="MIT" evidence="5">
    <location>
        <begin position="9"/>
        <end position="73"/>
    </location>
</feature>
<dbReference type="GO" id="GO:0061136">
    <property type="term" value="P:regulation of proteasomal protein catabolic process"/>
    <property type="evidence" value="ECO:0007669"/>
    <property type="project" value="TreeGrafter"/>
</dbReference>
<dbReference type="EMBL" id="KI666054">
    <property type="protein sequence ID" value="ETN71984.1"/>
    <property type="molecule type" value="Genomic_DNA"/>
</dbReference>
<feature type="domain" description="MITD1 C-terminal phospholipase D-like" evidence="6">
    <location>
        <begin position="94"/>
        <end position="221"/>
    </location>
</feature>
<dbReference type="OrthoDB" id="6591885at2759"/>
<dbReference type="GO" id="GO:0061133">
    <property type="term" value="F:endopeptidase activator activity"/>
    <property type="evidence" value="ECO:0007669"/>
    <property type="project" value="TreeGrafter"/>
</dbReference>
<dbReference type="OMA" id="CHETTFN"/>
<evidence type="ECO:0000313" key="8">
    <source>
        <dbReference type="Proteomes" id="UP000053676"/>
    </source>
</evidence>
<comment type="similarity">
    <text evidence="1">Belongs to the PA28 family.</text>
</comment>
<dbReference type="AlphaFoldDB" id="W2SQH5"/>
<evidence type="ECO:0000259" key="4">
    <source>
        <dbReference type="Pfam" id="PF02252"/>
    </source>
</evidence>
<dbReference type="Proteomes" id="UP000053676">
    <property type="component" value="Unassembled WGS sequence"/>
</dbReference>
<accession>W2SQH5</accession>
<feature type="domain" description="Proteasome activator PA28 N-terminal" evidence="3">
    <location>
        <begin position="235"/>
        <end position="295"/>
    </location>
</feature>
<dbReference type="FunFam" id="1.20.120.180:FF:000001">
    <property type="entry name" value="Proteasome activator complex subunit 3"/>
    <property type="match status" value="1"/>
</dbReference>
<evidence type="ECO:0000259" key="5">
    <source>
        <dbReference type="Pfam" id="PF04212"/>
    </source>
</evidence>
<dbReference type="GO" id="GO:2000045">
    <property type="term" value="P:regulation of G1/S transition of mitotic cell cycle"/>
    <property type="evidence" value="ECO:0007669"/>
    <property type="project" value="TreeGrafter"/>
</dbReference>
<dbReference type="Gene3D" id="1.20.58.80">
    <property type="entry name" value="Phosphotransferase system, lactose/cellobiose-type IIA subunit"/>
    <property type="match status" value="1"/>
</dbReference>
<organism evidence="7 8">
    <name type="scientific">Necator americanus</name>
    <name type="common">Human hookworm</name>
    <dbReference type="NCBI Taxonomy" id="51031"/>
    <lineage>
        <taxon>Eukaryota</taxon>
        <taxon>Metazoa</taxon>
        <taxon>Ecdysozoa</taxon>
        <taxon>Nematoda</taxon>
        <taxon>Chromadorea</taxon>
        <taxon>Rhabditida</taxon>
        <taxon>Rhabditina</taxon>
        <taxon>Rhabditomorpha</taxon>
        <taxon>Strongyloidea</taxon>
        <taxon>Ancylostomatidae</taxon>
        <taxon>Bunostominae</taxon>
        <taxon>Necator</taxon>
    </lineage>
</organism>
<dbReference type="InterPro" id="IPR036181">
    <property type="entry name" value="MIT_dom_sf"/>
</dbReference>
<name>W2SQH5_NECAM</name>
<keyword evidence="2" id="KW-0647">Proteasome</keyword>
<dbReference type="GO" id="GO:0008537">
    <property type="term" value="C:proteasome activator complex"/>
    <property type="evidence" value="ECO:0007669"/>
    <property type="project" value="InterPro"/>
</dbReference>
<dbReference type="InterPro" id="IPR036997">
    <property type="entry name" value="PA28_C_sf"/>
</dbReference>
<evidence type="ECO:0000259" key="6">
    <source>
        <dbReference type="Pfam" id="PF16565"/>
    </source>
</evidence>
<dbReference type="Pfam" id="PF02252">
    <property type="entry name" value="PA28_C"/>
    <property type="match status" value="1"/>
</dbReference>
<dbReference type="Gene3D" id="3.30.870.30">
    <property type="entry name" value="MITD, C-terminal phospholipase D-like domain"/>
    <property type="match status" value="1"/>
</dbReference>